<dbReference type="Proteomes" id="UP000034455">
    <property type="component" value="Unassembled WGS sequence"/>
</dbReference>
<gene>
    <name evidence="5" type="ORF">UF66_1032</name>
</gene>
<feature type="domain" description="Prohead serine protease" evidence="4">
    <location>
        <begin position="7"/>
        <end position="160"/>
    </location>
</feature>
<keyword evidence="1" id="KW-1188">Viral release from host cell</keyword>
<dbReference type="EMBL" id="LAKJ01000018">
    <property type="protein sequence ID" value="KKI63176.1"/>
    <property type="molecule type" value="Genomic_DNA"/>
</dbReference>
<proteinExistence type="predicted"/>
<dbReference type="GO" id="GO:0008233">
    <property type="term" value="F:peptidase activity"/>
    <property type="evidence" value="ECO:0007669"/>
    <property type="project" value="UniProtKB-KW"/>
</dbReference>
<comment type="caution">
    <text evidence="5">The sequence shown here is derived from an EMBL/GenBank/DDBJ whole genome shotgun (WGS) entry which is preliminary data.</text>
</comment>
<reference evidence="5 6" key="1">
    <citation type="submission" date="2015-03" db="EMBL/GenBank/DDBJ databases">
        <title>Genome Assembly of Staphylococcus cohnii subsp. cohnii strain G22B2.</title>
        <authorList>
            <person name="Nair G."/>
            <person name="Kaur G."/>
            <person name="Khatri I."/>
            <person name="Singh N.K."/>
            <person name="Sathyabama S."/>
            <person name="Maurya S.K."/>
            <person name="Subramanian S."/>
            <person name="Agrewala J.N."/>
            <person name="Mayilraj S."/>
        </authorList>
    </citation>
    <scope>NUCLEOTIDE SEQUENCE [LARGE SCALE GENOMIC DNA]</scope>
    <source>
        <strain evidence="5 6">G22B2</strain>
    </source>
</reference>
<evidence type="ECO:0000313" key="5">
    <source>
        <dbReference type="EMBL" id="KKI63176.1"/>
    </source>
</evidence>
<dbReference type="NCBIfam" id="TIGR01543">
    <property type="entry name" value="proheadase_HK97"/>
    <property type="match status" value="1"/>
</dbReference>
<evidence type="ECO:0000313" key="6">
    <source>
        <dbReference type="Proteomes" id="UP000034455"/>
    </source>
</evidence>
<keyword evidence="3" id="KW-0378">Hydrolase</keyword>
<dbReference type="AlphaFoldDB" id="A0A0M2NTX5"/>
<dbReference type="RefSeq" id="WP_019469714.1">
    <property type="nucleotide sequence ID" value="NZ_LAKJ01000018.1"/>
</dbReference>
<evidence type="ECO:0000256" key="3">
    <source>
        <dbReference type="ARBA" id="ARBA00022801"/>
    </source>
</evidence>
<evidence type="ECO:0000259" key="4">
    <source>
        <dbReference type="Pfam" id="PF04586"/>
    </source>
</evidence>
<protein>
    <submittedName>
        <fullName evidence="5">Phage head maturation protease</fullName>
    </submittedName>
</protein>
<name>A0A0M2NTX5_STACC</name>
<dbReference type="InterPro" id="IPR054613">
    <property type="entry name" value="Peptidase_S78_dom"/>
</dbReference>
<dbReference type="PATRIC" id="fig|74704.6.peg.1062"/>
<keyword evidence="2 5" id="KW-0645">Protease</keyword>
<dbReference type="GO" id="GO:0006508">
    <property type="term" value="P:proteolysis"/>
    <property type="evidence" value="ECO:0007669"/>
    <property type="project" value="UniProtKB-KW"/>
</dbReference>
<evidence type="ECO:0000256" key="1">
    <source>
        <dbReference type="ARBA" id="ARBA00022612"/>
    </source>
</evidence>
<evidence type="ECO:0000256" key="2">
    <source>
        <dbReference type="ARBA" id="ARBA00022670"/>
    </source>
</evidence>
<accession>A0A0M2NTX5</accession>
<organism evidence="5 6">
    <name type="scientific">Staphylococcus cohnii subsp. cohnii</name>
    <dbReference type="NCBI Taxonomy" id="74704"/>
    <lineage>
        <taxon>Bacteria</taxon>
        <taxon>Bacillati</taxon>
        <taxon>Bacillota</taxon>
        <taxon>Bacilli</taxon>
        <taxon>Bacillales</taxon>
        <taxon>Staphylococcaceae</taxon>
        <taxon>Staphylococcus</taxon>
        <taxon>Staphylococcus cohnii species complex</taxon>
    </lineage>
</organism>
<dbReference type="InterPro" id="IPR006433">
    <property type="entry name" value="Prohead_protease"/>
</dbReference>
<dbReference type="Pfam" id="PF04586">
    <property type="entry name" value="Peptidase_S78"/>
    <property type="match status" value="1"/>
</dbReference>
<sequence>MTNSNVDTGQQDMVVEGYAIIFNSTSDDLGGFREIVAPNALDGVDVSDVKCLINHDFSYVIGRTQAGTLELQVDEKGLYFKCHLPNTSYARDIYENIKAGNVNQCSFFYTLPPNDSTARTWQNIDNEYVQTINKIDELIEVSIVTIPAYKDTSVEVGQRAKDLKKFKQLEQMKIALDIESLRFET</sequence>